<dbReference type="InterPro" id="IPR000172">
    <property type="entry name" value="GMC_OxRdtase_N"/>
</dbReference>
<gene>
    <name evidence="6" type="ORF">METZ01_LOCUS320705</name>
</gene>
<evidence type="ECO:0000256" key="3">
    <source>
        <dbReference type="ARBA" id="ARBA00022630"/>
    </source>
</evidence>
<evidence type="ECO:0000259" key="5">
    <source>
        <dbReference type="Pfam" id="PF00732"/>
    </source>
</evidence>
<evidence type="ECO:0000256" key="2">
    <source>
        <dbReference type="ARBA" id="ARBA00010790"/>
    </source>
</evidence>
<organism evidence="6">
    <name type="scientific">marine metagenome</name>
    <dbReference type="NCBI Taxonomy" id="408172"/>
    <lineage>
        <taxon>unclassified sequences</taxon>
        <taxon>metagenomes</taxon>
        <taxon>ecological metagenomes</taxon>
    </lineage>
</organism>
<dbReference type="InterPro" id="IPR012132">
    <property type="entry name" value="GMC_OxRdtase"/>
</dbReference>
<feature type="non-terminal residue" evidence="6">
    <location>
        <position position="175"/>
    </location>
</feature>
<keyword evidence="4" id="KW-0274">FAD</keyword>
<dbReference type="PANTHER" id="PTHR11552:SF147">
    <property type="entry name" value="CHOLINE DEHYDROGENASE, MITOCHONDRIAL"/>
    <property type="match status" value="1"/>
</dbReference>
<dbReference type="GO" id="GO:0016614">
    <property type="term" value="F:oxidoreductase activity, acting on CH-OH group of donors"/>
    <property type="evidence" value="ECO:0007669"/>
    <property type="project" value="InterPro"/>
</dbReference>
<name>A0A382P7M6_9ZZZZ</name>
<dbReference type="Pfam" id="PF00732">
    <property type="entry name" value="GMC_oxred_N"/>
    <property type="match status" value="1"/>
</dbReference>
<feature type="domain" description="Glucose-methanol-choline oxidoreductase N-terminal" evidence="5">
    <location>
        <begin position="3"/>
        <end position="174"/>
    </location>
</feature>
<dbReference type="AlphaFoldDB" id="A0A382P7M6"/>
<dbReference type="InterPro" id="IPR036188">
    <property type="entry name" value="FAD/NAD-bd_sf"/>
</dbReference>
<evidence type="ECO:0000256" key="4">
    <source>
        <dbReference type="ARBA" id="ARBA00022827"/>
    </source>
</evidence>
<protein>
    <recommendedName>
        <fullName evidence="5">Glucose-methanol-choline oxidoreductase N-terminal domain-containing protein</fullName>
    </recommendedName>
</protein>
<comment type="cofactor">
    <cofactor evidence="1">
        <name>FAD</name>
        <dbReference type="ChEBI" id="CHEBI:57692"/>
    </cofactor>
</comment>
<dbReference type="SUPFAM" id="SSF51905">
    <property type="entry name" value="FAD/NAD(P)-binding domain"/>
    <property type="match status" value="1"/>
</dbReference>
<dbReference type="GO" id="GO:0050660">
    <property type="term" value="F:flavin adenine dinucleotide binding"/>
    <property type="evidence" value="ECO:0007669"/>
    <property type="project" value="InterPro"/>
</dbReference>
<accession>A0A382P7M6</accession>
<comment type="similarity">
    <text evidence="2">Belongs to the GMC oxidoreductase family.</text>
</comment>
<dbReference type="Gene3D" id="3.50.50.60">
    <property type="entry name" value="FAD/NAD(P)-binding domain"/>
    <property type="match status" value="1"/>
</dbReference>
<proteinExistence type="inferred from homology"/>
<keyword evidence="3" id="KW-0285">Flavoprotein</keyword>
<dbReference type="PANTHER" id="PTHR11552">
    <property type="entry name" value="GLUCOSE-METHANOL-CHOLINE GMC OXIDOREDUCTASE"/>
    <property type="match status" value="1"/>
</dbReference>
<evidence type="ECO:0000313" key="6">
    <source>
        <dbReference type="EMBL" id="SVC67851.1"/>
    </source>
</evidence>
<dbReference type="EMBL" id="UINC01104584">
    <property type="protein sequence ID" value="SVC67851.1"/>
    <property type="molecule type" value="Genomic_DNA"/>
</dbReference>
<reference evidence="6" key="1">
    <citation type="submission" date="2018-05" db="EMBL/GenBank/DDBJ databases">
        <authorList>
            <person name="Lanie J.A."/>
            <person name="Ng W.-L."/>
            <person name="Kazmierczak K.M."/>
            <person name="Andrzejewski T.M."/>
            <person name="Davidsen T.M."/>
            <person name="Wayne K.J."/>
            <person name="Tettelin H."/>
            <person name="Glass J.I."/>
            <person name="Rusch D."/>
            <person name="Podicherti R."/>
            <person name="Tsui H.-C.T."/>
            <person name="Winkler M.E."/>
        </authorList>
    </citation>
    <scope>NUCLEOTIDE SEQUENCE</scope>
</reference>
<evidence type="ECO:0000256" key="1">
    <source>
        <dbReference type="ARBA" id="ARBA00001974"/>
    </source>
</evidence>
<sequence>MQFDYIIIGAGSAGCVLANRLTNNNQNKVALFEAGAPSDIWKVKMPLALLYTMHDPKYNWKYYSEPEPHLNNRRLFCPRGKMIGGSSAHNGMVFVRGNRNDYERWESSGLKSWSYDKVLSYFKKIENWSEGENQYRGSLGLLPVNLSKNSNPLFKAFLGAASEAGHKINPDMNGE</sequence>